<proteinExistence type="predicted"/>
<dbReference type="AlphaFoldDB" id="A0A291Q7W6"/>
<evidence type="ECO:0000313" key="2">
    <source>
        <dbReference type="Proteomes" id="UP000221011"/>
    </source>
</evidence>
<gene>
    <name evidence="1" type="ORF">KY5_2569</name>
</gene>
<keyword evidence="2" id="KW-1185">Reference proteome</keyword>
<accession>A0A291Q7W6</accession>
<evidence type="ECO:0000313" key="1">
    <source>
        <dbReference type="EMBL" id="ATL27587.1"/>
    </source>
</evidence>
<sequence>MSEPLTGTATWRPVMVAAGFRCQCTGACGNPHAKGGGRCPREHDHYTSKHHGRRIRLIAAPTDPLATPVAAAALPATDLVAWCPKCHAAAARAARKQAAPAVEASGLFEL</sequence>
<dbReference type="KEGG" id="sfk:KY5_2569"/>
<reference evidence="1 2" key="1">
    <citation type="submission" date="2017-08" db="EMBL/GenBank/DDBJ databases">
        <title>Complete Genome Sequence of Streptomyces formicae KY5, the formicamycin producer.</title>
        <authorList>
            <person name="Holmes N.A."/>
            <person name="Devine R."/>
            <person name="Qin Z."/>
            <person name="Seipke R.F."/>
            <person name="Wilkinson B."/>
            <person name="Hutchings M.I."/>
        </authorList>
    </citation>
    <scope>NUCLEOTIDE SEQUENCE [LARGE SCALE GENOMIC DNA]</scope>
    <source>
        <strain evidence="1 2">KY5</strain>
    </source>
</reference>
<dbReference type="Proteomes" id="UP000221011">
    <property type="component" value="Chromosome"/>
</dbReference>
<dbReference type="RefSeq" id="WP_098242385.1">
    <property type="nucleotide sequence ID" value="NZ_CP022685.1"/>
</dbReference>
<dbReference type="EMBL" id="CP022685">
    <property type="protein sequence ID" value="ATL27587.1"/>
    <property type="molecule type" value="Genomic_DNA"/>
</dbReference>
<name>A0A291Q7W6_9ACTN</name>
<organism evidence="1 2">
    <name type="scientific">Streptomyces formicae</name>
    <dbReference type="NCBI Taxonomy" id="1616117"/>
    <lineage>
        <taxon>Bacteria</taxon>
        <taxon>Bacillati</taxon>
        <taxon>Actinomycetota</taxon>
        <taxon>Actinomycetes</taxon>
        <taxon>Kitasatosporales</taxon>
        <taxon>Streptomycetaceae</taxon>
        <taxon>Streptomyces</taxon>
    </lineage>
</organism>
<protein>
    <submittedName>
        <fullName evidence="1">Uncharacterized protein</fullName>
    </submittedName>
</protein>